<evidence type="ECO:0000256" key="4">
    <source>
        <dbReference type="ARBA" id="ARBA00022679"/>
    </source>
</evidence>
<dbReference type="PROSITE" id="PS50110">
    <property type="entry name" value="RESPONSE_REGULATORY"/>
    <property type="match status" value="1"/>
</dbReference>
<feature type="domain" description="Histidine kinase" evidence="17">
    <location>
        <begin position="828"/>
        <end position="1047"/>
    </location>
</feature>
<evidence type="ECO:0000259" key="18">
    <source>
        <dbReference type="PROSITE" id="PS50110"/>
    </source>
</evidence>
<keyword evidence="14" id="KW-0812">Transmembrane</keyword>
<dbReference type="Pfam" id="PF07494">
    <property type="entry name" value="Reg_prop"/>
    <property type="match status" value="5"/>
</dbReference>
<dbReference type="SUPFAM" id="SSF63829">
    <property type="entry name" value="Calcium-dependent phosphotriesterase"/>
    <property type="match status" value="3"/>
</dbReference>
<dbReference type="Gene3D" id="2.60.40.10">
    <property type="entry name" value="Immunoglobulins"/>
    <property type="match status" value="1"/>
</dbReference>
<keyword evidence="5" id="KW-0547">Nucleotide-binding</keyword>
<dbReference type="Pfam" id="PF02518">
    <property type="entry name" value="HATPase_c"/>
    <property type="match status" value="1"/>
</dbReference>
<keyword evidence="7" id="KW-0067">ATP-binding</keyword>
<evidence type="ECO:0000259" key="17">
    <source>
        <dbReference type="PROSITE" id="PS50109"/>
    </source>
</evidence>
<dbReference type="SMART" id="SM00388">
    <property type="entry name" value="HisKA"/>
    <property type="match status" value="1"/>
</dbReference>
<dbReference type="RefSeq" id="WP_212193171.1">
    <property type="nucleotide sequence ID" value="NZ_JAGTAR010000051.1"/>
</dbReference>
<dbReference type="SUPFAM" id="SSF47384">
    <property type="entry name" value="Homodimeric domain of signal transducing histidine kinase"/>
    <property type="match status" value="1"/>
</dbReference>
<dbReference type="InterPro" id="IPR004358">
    <property type="entry name" value="Sig_transdc_His_kin-like_C"/>
</dbReference>
<dbReference type="PROSITE" id="PS01124">
    <property type="entry name" value="HTH_ARAC_FAMILY_2"/>
    <property type="match status" value="1"/>
</dbReference>
<dbReference type="PANTHER" id="PTHR43547">
    <property type="entry name" value="TWO-COMPONENT HISTIDINE KINASE"/>
    <property type="match status" value="1"/>
</dbReference>
<name>A0A941F7N9_9BACT</name>
<dbReference type="PRINTS" id="PR00344">
    <property type="entry name" value="BCTRLSENSOR"/>
</dbReference>
<feature type="chain" id="PRO_5037577558" description="histidine kinase" evidence="15">
    <location>
        <begin position="22"/>
        <end position="1354"/>
    </location>
</feature>
<protein>
    <recommendedName>
        <fullName evidence="2">histidine kinase</fullName>
        <ecNumber evidence="2">2.7.13.3</ecNumber>
    </recommendedName>
</protein>
<dbReference type="InterPro" id="IPR005467">
    <property type="entry name" value="His_kinase_dom"/>
</dbReference>
<evidence type="ECO:0000256" key="12">
    <source>
        <dbReference type="PROSITE-ProRule" id="PRU00169"/>
    </source>
</evidence>
<dbReference type="GO" id="GO:0043565">
    <property type="term" value="F:sequence-specific DNA binding"/>
    <property type="evidence" value="ECO:0007669"/>
    <property type="project" value="InterPro"/>
</dbReference>
<comment type="caution">
    <text evidence="19">The sequence shown here is derived from an EMBL/GenBank/DDBJ whole genome shotgun (WGS) entry which is preliminary data.</text>
</comment>
<feature type="region of interest" description="Disordered" evidence="13">
    <location>
        <begin position="1334"/>
        <end position="1354"/>
    </location>
</feature>
<evidence type="ECO:0000256" key="11">
    <source>
        <dbReference type="ARBA" id="ARBA00023163"/>
    </source>
</evidence>
<keyword evidence="14" id="KW-0472">Membrane</keyword>
<dbReference type="Pfam" id="PF00072">
    <property type="entry name" value="Response_reg"/>
    <property type="match status" value="1"/>
</dbReference>
<gene>
    <name evidence="19" type="ORF">KDU71_21430</name>
</gene>
<evidence type="ECO:0000256" key="14">
    <source>
        <dbReference type="SAM" id="Phobius"/>
    </source>
</evidence>
<evidence type="ECO:0000256" key="2">
    <source>
        <dbReference type="ARBA" id="ARBA00012438"/>
    </source>
</evidence>
<dbReference type="FunFam" id="1.10.287.130:FF:000034">
    <property type="entry name" value="Two-component system sensor histidine kinase/response regulator"/>
    <property type="match status" value="1"/>
</dbReference>
<dbReference type="InterPro" id="IPR003661">
    <property type="entry name" value="HisK_dim/P_dom"/>
</dbReference>
<evidence type="ECO:0000256" key="7">
    <source>
        <dbReference type="ARBA" id="ARBA00022840"/>
    </source>
</evidence>
<keyword evidence="14" id="KW-1133">Transmembrane helix</keyword>
<keyword evidence="15" id="KW-0732">Signal</keyword>
<dbReference type="CDD" id="cd00075">
    <property type="entry name" value="HATPase"/>
    <property type="match status" value="1"/>
</dbReference>
<dbReference type="EMBL" id="JAGTAR010000051">
    <property type="protein sequence ID" value="MBR8538147.1"/>
    <property type="molecule type" value="Genomic_DNA"/>
</dbReference>
<feature type="signal peptide" evidence="15">
    <location>
        <begin position="1"/>
        <end position="21"/>
    </location>
</feature>
<keyword evidence="10" id="KW-0238">DNA-binding</keyword>
<dbReference type="InterPro" id="IPR003594">
    <property type="entry name" value="HATPase_dom"/>
</dbReference>
<proteinExistence type="predicted"/>
<dbReference type="Gene3D" id="2.130.10.10">
    <property type="entry name" value="YVTN repeat-like/Quinoprotein amine dehydrogenase"/>
    <property type="match status" value="2"/>
</dbReference>
<evidence type="ECO:0000256" key="15">
    <source>
        <dbReference type="SAM" id="SignalP"/>
    </source>
</evidence>
<evidence type="ECO:0000256" key="1">
    <source>
        <dbReference type="ARBA" id="ARBA00000085"/>
    </source>
</evidence>
<feature type="domain" description="Response regulatory" evidence="18">
    <location>
        <begin position="1090"/>
        <end position="1205"/>
    </location>
</feature>
<evidence type="ECO:0000256" key="13">
    <source>
        <dbReference type="SAM" id="MobiDB-lite"/>
    </source>
</evidence>
<dbReference type="InterPro" id="IPR018060">
    <property type="entry name" value="HTH_AraC"/>
</dbReference>
<reference evidence="19" key="1">
    <citation type="journal article" date="2018" name="Int. J. Syst. Evol. Microbiol.">
        <title>Carboxylicivirga sediminis sp. nov., isolated from coastal sediment.</title>
        <authorList>
            <person name="Wang F.Q."/>
            <person name="Ren L.H."/>
            <person name="Zou R.J."/>
            <person name="Sun Y.Z."/>
            <person name="Liu X.J."/>
            <person name="Jiang F."/>
            <person name="Liu L.J."/>
        </authorList>
    </citation>
    <scope>NUCLEOTIDE SEQUENCE</scope>
    <source>
        <strain evidence="19">JR1</strain>
    </source>
</reference>
<dbReference type="PROSITE" id="PS50109">
    <property type="entry name" value="HIS_KIN"/>
    <property type="match status" value="1"/>
</dbReference>
<evidence type="ECO:0000256" key="8">
    <source>
        <dbReference type="ARBA" id="ARBA00023012"/>
    </source>
</evidence>
<dbReference type="PANTHER" id="PTHR43547:SF2">
    <property type="entry name" value="HYBRID SIGNAL TRANSDUCTION HISTIDINE KINASE C"/>
    <property type="match status" value="1"/>
</dbReference>
<dbReference type="Gene3D" id="1.10.287.130">
    <property type="match status" value="1"/>
</dbReference>
<dbReference type="Pfam" id="PF07495">
    <property type="entry name" value="Y_Y_Y"/>
    <property type="match status" value="1"/>
</dbReference>
<keyword evidence="4" id="KW-0808">Transferase</keyword>
<comment type="catalytic activity">
    <reaction evidence="1">
        <text>ATP + protein L-histidine = ADP + protein N-phospho-L-histidine.</text>
        <dbReference type="EC" id="2.7.13.3"/>
    </reaction>
</comment>
<dbReference type="Gene3D" id="1.10.10.60">
    <property type="entry name" value="Homeodomain-like"/>
    <property type="match status" value="1"/>
</dbReference>
<evidence type="ECO:0000256" key="10">
    <source>
        <dbReference type="ARBA" id="ARBA00023125"/>
    </source>
</evidence>
<evidence type="ECO:0000313" key="20">
    <source>
        <dbReference type="Proteomes" id="UP000679220"/>
    </source>
</evidence>
<keyword evidence="9" id="KW-0805">Transcription regulation</keyword>
<dbReference type="InterPro" id="IPR018062">
    <property type="entry name" value="HTH_AraC-typ_CS"/>
</dbReference>
<dbReference type="SUPFAM" id="SSF52172">
    <property type="entry name" value="CheY-like"/>
    <property type="match status" value="1"/>
</dbReference>
<dbReference type="EC" id="2.7.13.3" evidence="2"/>
<dbReference type="InterPro" id="IPR001789">
    <property type="entry name" value="Sig_transdc_resp-reg_receiver"/>
</dbReference>
<dbReference type="InterPro" id="IPR011123">
    <property type="entry name" value="Y_Y_Y"/>
</dbReference>
<keyword evidence="20" id="KW-1185">Reference proteome</keyword>
<dbReference type="InterPro" id="IPR011110">
    <property type="entry name" value="Reg_prop"/>
</dbReference>
<evidence type="ECO:0000313" key="19">
    <source>
        <dbReference type="EMBL" id="MBR8538147.1"/>
    </source>
</evidence>
<dbReference type="CDD" id="cd17574">
    <property type="entry name" value="REC_OmpR"/>
    <property type="match status" value="1"/>
</dbReference>
<dbReference type="Pfam" id="PF00512">
    <property type="entry name" value="HisKA"/>
    <property type="match status" value="1"/>
</dbReference>
<dbReference type="GO" id="GO:0003700">
    <property type="term" value="F:DNA-binding transcription factor activity"/>
    <property type="evidence" value="ECO:0007669"/>
    <property type="project" value="InterPro"/>
</dbReference>
<dbReference type="CDD" id="cd00082">
    <property type="entry name" value="HisKA"/>
    <property type="match status" value="1"/>
</dbReference>
<evidence type="ECO:0000256" key="5">
    <source>
        <dbReference type="ARBA" id="ARBA00022741"/>
    </source>
</evidence>
<reference evidence="19" key="2">
    <citation type="submission" date="2021-04" db="EMBL/GenBank/DDBJ databases">
        <authorList>
            <person name="Zhang T."/>
            <person name="Zhang Y."/>
            <person name="Lu D."/>
            <person name="Zuo D."/>
            <person name="Du Z."/>
        </authorList>
    </citation>
    <scope>NUCLEOTIDE SEQUENCE</scope>
    <source>
        <strain evidence="19">JR1</strain>
    </source>
</reference>
<dbReference type="InterPro" id="IPR009057">
    <property type="entry name" value="Homeodomain-like_sf"/>
</dbReference>
<dbReference type="Gene3D" id="3.40.50.2300">
    <property type="match status" value="1"/>
</dbReference>
<organism evidence="19 20">
    <name type="scientific">Carboxylicivirga sediminis</name>
    <dbReference type="NCBI Taxonomy" id="2006564"/>
    <lineage>
        <taxon>Bacteria</taxon>
        <taxon>Pseudomonadati</taxon>
        <taxon>Bacteroidota</taxon>
        <taxon>Bacteroidia</taxon>
        <taxon>Marinilabiliales</taxon>
        <taxon>Marinilabiliaceae</taxon>
        <taxon>Carboxylicivirga</taxon>
    </lineage>
</organism>
<dbReference type="FunFam" id="1.10.10.60:FF:000284">
    <property type="entry name" value="Two-component system sensor histidine kinase/response regulator"/>
    <property type="match status" value="1"/>
</dbReference>
<evidence type="ECO:0000259" key="16">
    <source>
        <dbReference type="PROSITE" id="PS01124"/>
    </source>
</evidence>
<dbReference type="Proteomes" id="UP000679220">
    <property type="component" value="Unassembled WGS sequence"/>
</dbReference>
<dbReference type="FunFam" id="2.60.40.10:FF:000791">
    <property type="entry name" value="Two-component system sensor histidine kinase/response regulator"/>
    <property type="match status" value="1"/>
</dbReference>
<dbReference type="SMART" id="SM00342">
    <property type="entry name" value="HTH_ARAC"/>
    <property type="match status" value="1"/>
</dbReference>
<dbReference type="GO" id="GO:0005524">
    <property type="term" value="F:ATP binding"/>
    <property type="evidence" value="ECO:0007669"/>
    <property type="project" value="UniProtKB-KW"/>
</dbReference>
<dbReference type="InterPro" id="IPR015943">
    <property type="entry name" value="WD40/YVTN_repeat-like_dom_sf"/>
</dbReference>
<dbReference type="SUPFAM" id="SSF55874">
    <property type="entry name" value="ATPase domain of HSP90 chaperone/DNA topoisomerase II/histidine kinase"/>
    <property type="match status" value="1"/>
</dbReference>
<dbReference type="InterPro" id="IPR036097">
    <property type="entry name" value="HisK_dim/P_sf"/>
</dbReference>
<dbReference type="PROSITE" id="PS00041">
    <property type="entry name" value="HTH_ARAC_FAMILY_1"/>
    <property type="match status" value="1"/>
</dbReference>
<accession>A0A941F7N9</accession>
<keyword evidence="3 12" id="KW-0597">Phosphoprotein</keyword>
<dbReference type="InterPro" id="IPR013783">
    <property type="entry name" value="Ig-like_fold"/>
</dbReference>
<dbReference type="GO" id="GO:0000155">
    <property type="term" value="F:phosphorelay sensor kinase activity"/>
    <property type="evidence" value="ECO:0007669"/>
    <property type="project" value="InterPro"/>
</dbReference>
<dbReference type="Pfam" id="PF12833">
    <property type="entry name" value="HTH_18"/>
    <property type="match status" value="1"/>
</dbReference>
<sequence length="1354" mass="154389">MRMKKTIVMAFMLLLALASNAQKVTFDYLGLKDGLSQVTVTTMLQDSIGRIWIGTRDGLNVYDGAQIKTFRPVRGNTNSLLGHNVRDLKRDGNYIWASTYAGVSRLDITTLEFQQFPFDGILSILPFKGNLLVGTNRGLFELDRKLNAFKLKSDVFNENTPINELYLDNAGMVWICSNKGLYKYNPKKNVTAHILDNTINTVFTDSRKHIWVGTNGQGVYLLNQHHQIIKHFKHHDEDSSLVNDIIRDINEDSKGNVWVGTFLGLSIIDSRNHTITNYKQTDEGSKTLSHNSVYSVMRDHQGTMWVGTYFGAISYYNPDFQIYQQYAVRADHPEGIGYRVVGKMIEDEQNNLWIATEGGGLDYFNRKSKTFKHYNYREGKAGLSHNNVKSLLKVDKNTLFIGTHMGGFNILDLESGKFKNFLHNPEDTTSLPSGVITDIIPFHGDYLLGTHEGVIRFSPVTQQFSHFIDDAETRAYIGKVIYCLFEDSFGKLWIGTEKNGLCAYDIQSAKLNRYQYKANDLHAISSNTIYTIFEDHQFRLWIGTFGGGLNQYIREKDHFVNYSRATHQLPSDFVYGIQESRYGNLWIATGKGLSRFDIENNRFYNYDRHNGFPLEELNEGSLYVTSDGEVFVGGINGLISFKEEDILKKSTNYNLLMSALWVNNKKVVPGDNSGILEDDLPFTDHIVLEPDQNIFTLHYSACNYISTNQSRYQYQLEGFNEDWVDAGEQTSVTYTNLDAGTYTLKIRGLSGIENSVVDEKLLHITVNPPVYQTWYAYIFYFLVLLAIIWWLNQIYLSKVRLVDNLKAEQREKEQIKELNQSKLRFFTNISHEFRTPLTLITGTLESILEDTKTSARNYRKLLTINNNAIRLNNLITELLDFRKLEQGFLTLKVAEFRLGEFVDEIYQSFVEYAHYHQVDYSFKTPPESLALWFDKSQMEKVFYNLISNAFKVVDEQIGKVVIEVIEQPGYVDITISDNGPGMPPDKVSKIFDRFYQIDRVTGKTSGQGSGIGLALCKGIIAEHDGKILVNSQEGEGTSFTVRLQKGNKHYSEEQLTPAEEILQTIEPPVIMPHDIEEVDETAELPENAPTILLVEDNAEARHLLVDIFRASYKLIEAEDGSEGLKAALEHQPDLIISDVMMPNMSGTQMCAKIKRNVQTSHIPVVLLTARTALEYKIEGIETGADDYLTKPYNIRLLRTRVKNLLQNRAIMQQKFKQDPQAEIKEVATNTLDRKMMEQARDIIEKHMDNTEFDVNDFAREMGLGRTRLYAKIKGVTGQTPNDFILSTRLKKSAELLMGNPEMNVSEIAYAVGFSTPRYFSRCFREHFGVSPSKYGIKQGGSEESESDKLSNEEE</sequence>
<dbReference type="FunFam" id="3.30.565.10:FF:000037">
    <property type="entry name" value="Hybrid sensor histidine kinase/response regulator"/>
    <property type="match status" value="1"/>
</dbReference>
<keyword evidence="11" id="KW-0804">Transcription</keyword>
<dbReference type="Gene3D" id="3.30.565.10">
    <property type="entry name" value="Histidine kinase-like ATPase, C-terminal domain"/>
    <property type="match status" value="1"/>
</dbReference>
<dbReference type="SUPFAM" id="SSF46689">
    <property type="entry name" value="Homeodomain-like"/>
    <property type="match status" value="1"/>
</dbReference>
<feature type="modified residue" description="4-aspartylphosphate" evidence="12">
    <location>
        <position position="1138"/>
    </location>
</feature>
<keyword evidence="8" id="KW-0902">Two-component regulatory system</keyword>
<dbReference type="SMART" id="SM00387">
    <property type="entry name" value="HATPase_c"/>
    <property type="match status" value="1"/>
</dbReference>
<evidence type="ECO:0000256" key="9">
    <source>
        <dbReference type="ARBA" id="ARBA00023015"/>
    </source>
</evidence>
<evidence type="ECO:0000256" key="3">
    <source>
        <dbReference type="ARBA" id="ARBA00022553"/>
    </source>
</evidence>
<feature type="transmembrane region" description="Helical" evidence="14">
    <location>
        <begin position="774"/>
        <end position="791"/>
    </location>
</feature>
<dbReference type="SMART" id="SM00448">
    <property type="entry name" value="REC"/>
    <property type="match status" value="1"/>
</dbReference>
<evidence type="ECO:0000256" key="6">
    <source>
        <dbReference type="ARBA" id="ARBA00022777"/>
    </source>
</evidence>
<dbReference type="InterPro" id="IPR036890">
    <property type="entry name" value="HATPase_C_sf"/>
</dbReference>
<feature type="domain" description="HTH araC/xylS-type" evidence="16">
    <location>
        <begin position="1237"/>
        <end position="1337"/>
    </location>
</feature>
<keyword evidence="6" id="KW-0418">Kinase</keyword>
<dbReference type="InterPro" id="IPR011006">
    <property type="entry name" value="CheY-like_superfamily"/>
</dbReference>